<comment type="caution">
    <text evidence="13">The sequence shown here is derived from an EMBL/GenBank/DDBJ whole genome shotgun (WGS) entry which is preliminary data.</text>
</comment>
<dbReference type="FunFam" id="3.40.50.670:FF:000002">
    <property type="entry name" value="DNA gyrase subunit B"/>
    <property type="match status" value="1"/>
</dbReference>
<dbReference type="SMART" id="SM00387">
    <property type="entry name" value="HATPase_c"/>
    <property type="match status" value="1"/>
</dbReference>
<evidence type="ECO:0000256" key="4">
    <source>
        <dbReference type="ARBA" id="ARBA00022723"/>
    </source>
</evidence>
<feature type="binding site" evidence="10">
    <location>
        <begin position="115"/>
        <end position="121"/>
    </location>
    <ligand>
        <name>ATP</name>
        <dbReference type="ChEBI" id="CHEBI:30616"/>
    </ligand>
</feature>
<dbReference type="PROSITE" id="PS00177">
    <property type="entry name" value="TOPOISOMERASE_II"/>
    <property type="match status" value="1"/>
</dbReference>
<dbReference type="FunFam" id="3.30.230.10:FF:000005">
    <property type="entry name" value="DNA gyrase subunit B"/>
    <property type="match status" value="1"/>
</dbReference>
<evidence type="ECO:0000313" key="13">
    <source>
        <dbReference type="EMBL" id="GGN59572.1"/>
    </source>
</evidence>
<evidence type="ECO:0000256" key="7">
    <source>
        <dbReference type="ARBA" id="ARBA00023125"/>
    </source>
</evidence>
<dbReference type="CDD" id="cd00822">
    <property type="entry name" value="TopoII_Trans_DNA_gyrase"/>
    <property type="match status" value="1"/>
</dbReference>
<proteinExistence type="inferred from homology"/>
<evidence type="ECO:0000256" key="10">
    <source>
        <dbReference type="HAMAP-Rule" id="MF_00939"/>
    </source>
</evidence>
<feature type="region of interest" description="Disordered" evidence="11">
    <location>
        <begin position="387"/>
        <end position="424"/>
    </location>
</feature>
<reference evidence="13" key="2">
    <citation type="submission" date="2020-09" db="EMBL/GenBank/DDBJ databases">
        <authorList>
            <person name="Sun Q."/>
            <person name="Ohkuma M."/>
        </authorList>
    </citation>
    <scope>NUCLEOTIDE SEQUENCE</scope>
    <source>
        <strain evidence="13">JCM 17251</strain>
    </source>
</reference>
<dbReference type="GO" id="GO:0006265">
    <property type="term" value="P:DNA topological change"/>
    <property type="evidence" value="ECO:0007669"/>
    <property type="project" value="UniProtKB-UniRule"/>
</dbReference>
<dbReference type="InterPro" id="IPR006171">
    <property type="entry name" value="TOPRIM_dom"/>
</dbReference>
<dbReference type="Gene3D" id="3.30.230.10">
    <property type="match status" value="1"/>
</dbReference>
<feature type="compositionally biased region" description="Basic and acidic residues" evidence="11">
    <location>
        <begin position="387"/>
        <end position="396"/>
    </location>
</feature>
<evidence type="ECO:0000259" key="12">
    <source>
        <dbReference type="PROSITE" id="PS50880"/>
    </source>
</evidence>
<comment type="subunit">
    <text evidence="9 10">Heterotetramer composed of ParC and ParE.</text>
</comment>
<dbReference type="InterPro" id="IPR014721">
    <property type="entry name" value="Ribsml_uS5_D2-typ_fold_subgr"/>
</dbReference>
<name>A0A917XYE8_9BACI</name>
<feature type="site" description="Interaction with DNA" evidence="10">
    <location>
        <position position="508"/>
    </location>
</feature>
<dbReference type="InterPro" id="IPR013506">
    <property type="entry name" value="Topo_IIA_bsu_dom2"/>
</dbReference>
<dbReference type="NCBIfam" id="TIGR01058">
    <property type="entry name" value="parE_Gpos"/>
    <property type="match status" value="1"/>
</dbReference>
<dbReference type="FunFam" id="3.30.565.10:FF:000002">
    <property type="entry name" value="DNA gyrase subunit B"/>
    <property type="match status" value="1"/>
</dbReference>
<feature type="binding site" evidence="10">
    <location>
        <position position="8"/>
    </location>
    <ligand>
        <name>ATP</name>
        <dbReference type="ChEBI" id="CHEBI:30616"/>
    </ligand>
</feature>
<dbReference type="SUPFAM" id="SSF54211">
    <property type="entry name" value="Ribosomal protein S5 domain 2-like"/>
    <property type="match status" value="1"/>
</dbReference>
<organism evidence="13 14">
    <name type="scientific">Oceanobacillus indicireducens</name>
    <dbReference type="NCBI Taxonomy" id="1004261"/>
    <lineage>
        <taxon>Bacteria</taxon>
        <taxon>Bacillati</taxon>
        <taxon>Bacillota</taxon>
        <taxon>Bacilli</taxon>
        <taxon>Bacillales</taxon>
        <taxon>Bacillaceae</taxon>
        <taxon>Oceanobacillus</taxon>
    </lineage>
</organism>
<dbReference type="GO" id="GO:0007059">
    <property type="term" value="P:chromosome segregation"/>
    <property type="evidence" value="ECO:0007669"/>
    <property type="project" value="UniProtKB-UniRule"/>
</dbReference>
<dbReference type="InterPro" id="IPR013760">
    <property type="entry name" value="Topo_IIA-like_dom_sf"/>
</dbReference>
<dbReference type="EC" id="5.6.2.2" evidence="10"/>
<evidence type="ECO:0000313" key="14">
    <source>
        <dbReference type="Proteomes" id="UP000624041"/>
    </source>
</evidence>
<keyword evidence="7 10" id="KW-0238">DNA-binding</keyword>
<feature type="binding site" evidence="10">
    <location>
        <position position="339"/>
    </location>
    <ligand>
        <name>ATP</name>
        <dbReference type="ChEBI" id="CHEBI:30616"/>
    </ligand>
</feature>
<dbReference type="GO" id="GO:0005694">
    <property type="term" value="C:chromosome"/>
    <property type="evidence" value="ECO:0007669"/>
    <property type="project" value="InterPro"/>
</dbReference>
<dbReference type="RefSeq" id="WP_156856487.1">
    <property type="nucleotide sequence ID" value="NZ_BMOS01000014.1"/>
</dbReference>
<feature type="domain" description="Toprim" evidence="12">
    <location>
        <begin position="422"/>
        <end position="536"/>
    </location>
</feature>
<dbReference type="InterPro" id="IPR013759">
    <property type="entry name" value="Topo_IIA_B_C"/>
</dbReference>
<keyword evidence="6 10" id="KW-0799">Topoisomerase</keyword>
<dbReference type="AlphaFoldDB" id="A0A917XYE8"/>
<dbReference type="InterPro" id="IPR001241">
    <property type="entry name" value="Topo_IIA"/>
</dbReference>
<dbReference type="NCBIfam" id="NF004189">
    <property type="entry name" value="PRK05644.1"/>
    <property type="match status" value="1"/>
</dbReference>
<dbReference type="InterPro" id="IPR000565">
    <property type="entry name" value="Topo_IIA_B"/>
</dbReference>
<dbReference type="InterPro" id="IPR002288">
    <property type="entry name" value="DNA_gyrase_B_C"/>
</dbReference>
<sequence length="651" mass="73102">MANQANRYSDDSIQVLEGLDAVRKRPGMYIGSTDERGLHHLVFEIVDNAVDEALSGYGNEIKVTIHKDNSISVSDKGRGIPTGMHATGVPTVEVIFTVLHAGGKFGQGGYKTSGGLHGVGASVVNALSEWMEITVFRDGYTYFQRFENGGNPVGTLEKGKPTRRTGTIIHFKPDESIFTSIVYDYETISERLRESAFLLKNLQIELEDERSETKDVFQYPDGLKSFVDYLNEEKDVLHSVAFFEGESNGIQVEFAFQFNDGYAESMLSFVNHVRTKDGGTHEFGARSAITRTINEYARRTSILKEKDKNLEGTDVREGLTAIVSVRIPENLLQFEGQTKSKLGTPEARSAVDAVISEQLAYFLEENAETSKLLVNKSIKAKEAREAARKAREEARTGKRRKRKDALLSGKLTPAQSRNPQKNELYLVEGDSAGGSAKQGRDRKFQAVLPLRGKVINTEKAKLEDVFKNEEIATIVHTIGAGVGGDFDLEDVQYDKIIIMTDADTDGAHIQVLLLTFFYRYMRNLIEAGKVFIALPPLFKVSKGKGKNEQVVYAWEEEEMKDAIDTFKNGYIVQRYKGLGEMNADQLWETTMNPETRTLIRVTIEDIARAERRITTLMGDKVEPRRNWIESNVRFGLDEETNIIENEKIRKE</sequence>
<keyword evidence="10" id="KW-0547">Nucleotide-binding</keyword>
<gene>
    <name evidence="10 13" type="primary">parE</name>
    <name evidence="13" type="ORF">GCM10007971_22840</name>
</gene>
<evidence type="ECO:0000256" key="5">
    <source>
        <dbReference type="ARBA" id="ARBA00022842"/>
    </source>
</evidence>
<dbReference type="GO" id="GO:0034335">
    <property type="term" value="F:DNA negative supercoiling activity"/>
    <property type="evidence" value="ECO:0007669"/>
    <property type="project" value="UniProtKB-ARBA"/>
</dbReference>
<comment type="function">
    <text evidence="10">Topoisomerase IV is essential for chromosome segregation. It relaxes supercoiled DNA. Performs the decatenation events required during the replication of a circular DNA molecule.</text>
</comment>
<dbReference type="InterPro" id="IPR018522">
    <property type="entry name" value="TopoIIA_CS"/>
</dbReference>
<dbReference type="SUPFAM" id="SSF55874">
    <property type="entry name" value="ATPase domain of HSP90 chaperone/DNA topoisomerase II/histidine kinase"/>
    <property type="match status" value="1"/>
</dbReference>
<dbReference type="CDD" id="cd16928">
    <property type="entry name" value="HATPase_GyrB-like"/>
    <property type="match status" value="1"/>
</dbReference>
<dbReference type="PANTHER" id="PTHR45866:SF12">
    <property type="entry name" value="DNA TOPOISOMERASE 4 SUBUNIT B"/>
    <property type="match status" value="1"/>
</dbReference>
<comment type="similarity">
    <text evidence="10">Belongs to the type II topoisomerase family. ParE type 2 subfamily.</text>
</comment>
<dbReference type="Pfam" id="PF02518">
    <property type="entry name" value="HATPase_c"/>
    <property type="match status" value="1"/>
</dbReference>
<dbReference type="InterPro" id="IPR036890">
    <property type="entry name" value="HATPase_C_sf"/>
</dbReference>
<feature type="site" description="Interaction with DNA" evidence="10">
    <location>
        <position position="624"/>
    </location>
</feature>
<dbReference type="GO" id="GO:0046872">
    <property type="term" value="F:metal ion binding"/>
    <property type="evidence" value="ECO:0007669"/>
    <property type="project" value="UniProtKB-KW"/>
</dbReference>
<keyword evidence="10" id="KW-0067">ATP-binding</keyword>
<feature type="binding site" evidence="10">
    <location>
        <position position="75"/>
    </location>
    <ligand>
        <name>ATP</name>
        <dbReference type="ChEBI" id="CHEBI:30616"/>
    </ligand>
</feature>
<keyword evidence="5" id="KW-0460">Magnesium</keyword>
<dbReference type="Pfam" id="PF00204">
    <property type="entry name" value="DNA_gyraseB"/>
    <property type="match status" value="1"/>
</dbReference>
<dbReference type="SMART" id="SM00433">
    <property type="entry name" value="TOP2c"/>
    <property type="match status" value="1"/>
</dbReference>
<keyword evidence="8 10" id="KW-0413">Isomerase</keyword>
<dbReference type="PANTHER" id="PTHR45866">
    <property type="entry name" value="DNA GYRASE/TOPOISOMERASE SUBUNIT B"/>
    <property type="match status" value="1"/>
</dbReference>
<dbReference type="SUPFAM" id="SSF56719">
    <property type="entry name" value="Type II DNA topoisomerase"/>
    <property type="match status" value="1"/>
</dbReference>
<dbReference type="Pfam" id="PF01751">
    <property type="entry name" value="Toprim"/>
    <property type="match status" value="1"/>
</dbReference>
<feature type="site" description="Interaction with DNA" evidence="10">
    <location>
        <position position="456"/>
    </location>
</feature>
<comment type="cofactor">
    <cofactor evidence="2">
        <name>Mg(2+)</name>
        <dbReference type="ChEBI" id="CHEBI:18420"/>
    </cofactor>
</comment>
<dbReference type="Gene3D" id="3.40.50.670">
    <property type="match status" value="1"/>
</dbReference>
<keyword evidence="14" id="KW-1185">Reference proteome</keyword>
<dbReference type="GO" id="GO:0005524">
    <property type="term" value="F:ATP binding"/>
    <property type="evidence" value="ECO:0007669"/>
    <property type="project" value="UniProtKB-UniRule"/>
</dbReference>
<evidence type="ECO:0000256" key="11">
    <source>
        <dbReference type="SAM" id="MobiDB-lite"/>
    </source>
</evidence>
<dbReference type="PROSITE" id="PS50880">
    <property type="entry name" value="TOPRIM"/>
    <property type="match status" value="1"/>
</dbReference>
<evidence type="ECO:0000256" key="2">
    <source>
        <dbReference type="ARBA" id="ARBA00001946"/>
    </source>
</evidence>
<keyword evidence="4" id="KW-0479">Metal-binding</keyword>
<dbReference type="PRINTS" id="PR00418">
    <property type="entry name" value="TPI2FAMILY"/>
</dbReference>
<dbReference type="InterPro" id="IPR020568">
    <property type="entry name" value="Ribosomal_Su5_D2-typ_SF"/>
</dbReference>
<evidence type="ECO:0000256" key="3">
    <source>
        <dbReference type="ARBA" id="ARBA00010708"/>
    </source>
</evidence>
<dbReference type="InterPro" id="IPR003594">
    <property type="entry name" value="HATPase_dom"/>
</dbReference>
<dbReference type="EMBL" id="BMOS01000014">
    <property type="protein sequence ID" value="GGN59572.1"/>
    <property type="molecule type" value="Genomic_DNA"/>
</dbReference>
<dbReference type="PRINTS" id="PR01159">
    <property type="entry name" value="DNAGYRASEB"/>
</dbReference>
<evidence type="ECO:0000256" key="1">
    <source>
        <dbReference type="ARBA" id="ARBA00000185"/>
    </source>
</evidence>
<dbReference type="Proteomes" id="UP000624041">
    <property type="component" value="Unassembled WGS sequence"/>
</dbReference>
<protein>
    <recommendedName>
        <fullName evidence="10">DNA topoisomerase 4 subunit B</fullName>
        <ecNumber evidence="10">5.6.2.2</ecNumber>
    </recommendedName>
    <alternativeName>
        <fullName evidence="10">Topoisomerase IV subunit B</fullName>
    </alternativeName>
</protein>
<comment type="similarity">
    <text evidence="3">Belongs to the type II topoisomerase GyrB family.</text>
</comment>
<evidence type="ECO:0000256" key="9">
    <source>
        <dbReference type="ARBA" id="ARBA00063644"/>
    </source>
</evidence>
<dbReference type="Pfam" id="PF00986">
    <property type="entry name" value="DNA_gyraseB_C"/>
    <property type="match status" value="1"/>
</dbReference>
<comment type="catalytic activity">
    <reaction evidence="1 10">
        <text>ATP-dependent breakage, passage and rejoining of double-stranded DNA.</text>
        <dbReference type="EC" id="5.6.2.2"/>
    </reaction>
</comment>
<feature type="binding site" evidence="10">
    <location>
        <position position="48"/>
    </location>
    <ligand>
        <name>ATP</name>
        <dbReference type="ChEBI" id="CHEBI:30616"/>
    </ligand>
</feature>
<evidence type="ECO:0000256" key="8">
    <source>
        <dbReference type="ARBA" id="ARBA00023235"/>
    </source>
</evidence>
<reference evidence="13" key="1">
    <citation type="journal article" date="2014" name="Int. J. Syst. Evol. Microbiol.">
        <title>Complete genome sequence of Corynebacterium casei LMG S-19264T (=DSM 44701T), isolated from a smear-ripened cheese.</title>
        <authorList>
            <consortium name="US DOE Joint Genome Institute (JGI-PGF)"/>
            <person name="Walter F."/>
            <person name="Albersmeier A."/>
            <person name="Kalinowski J."/>
            <person name="Ruckert C."/>
        </authorList>
    </citation>
    <scope>NUCLEOTIDE SEQUENCE</scope>
    <source>
        <strain evidence="13">JCM 17251</strain>
    </source>
</reference>
<accession>A0A917XYE8</accession>
<dbReference type="InterPro" id="IPR005740">
    <property type="entry name" value="ParE_type2"/>
</dbReference>
<dbReference type="HAMAP" id="MF_00939">
    <property type="entry name" value="ParE_type2"/>
    <property type="match status" value="1"/>
</dbReference>
<evidence type="ECO:0000256" key="6">
    <source>
        <dbReference type="ARBA" id="ARBA00023029"/>
    </source>
</evidence>
<dbReference type="GO" id="GO:0003677">
    <property type="term" value="F:DNA binding"/>
    <property type="evidence" value="ECO:0007669"/>
    <property type="project" value="UniProtKB-UniRule"/>
</dbReference>
<dbReference type="Gene3D" id="3.30.565.10">
    <property type="entry name" value="Histidine kinase-like ATPase, C-terminal domain"/>
    <property type="match status" value="1"/>
</dbReference>